<dbReference type="AlphaFoldDB" id="A0A542ZQX3"/>
<sequence>MLDPDSLYQVAPTVWETLRGTRPVFMHLLDGYVDAGSVAGEIGDHLLAQCEHDRMVTFDLDQLHDYRSRRPAVTFDTDAWVGIDEFELVMYRMEDAHGRPFVLFIGPEPDHQWGRTRAAVRNLCRDLDISMSISAFGMPTGTPHTRPSLITTISANKGHTSGNPVMFGRMDFPSSFGAAIDLDLQQRGVDAASLAVHVPHYLAQAAFPQAALAGLQRLVDITGLELPLEGLEQRVRTNLADIDSEMAESTEVQGVVQQLEEQYDDQVSQQRGPLPSADEIGAELERFLAERNRKDEEGR</sequence>
<dbReference type="PIRSF" id="PIRSF028754">
    <property type="entry name" value="UCP028754"/>
    <property type="match status" value="1"/>
</dbReference>
<protein>
    <submittedName>
        <fullName evidence="1">Proteasome assembly chaperone (PAC2) family protein</fullName>
    </submittedName>
</protein>
<dbReference type="SUPFAM" id="SSF159659">
    <property type="entry name" value="Cgl1923-like"/>
    <property type="match status" value="1"/>
</dbReference>
<dbReference type="InterPro" id="IPR019151">
    <property type="entry name" value="Proteasome_assmbl_chaperone_2"/>
</dbReference>
<comment type="caution">
    <text evidence="1">The sequence shown here is derived from an EMBL/GenBank/DDBJ whole genome shotgun (WGS) entry which is preliminary data.</text>
</comment>
<organism evidence="1 2">
    <name type="scientific">Propioniferax innocua</name>
    <dbReference type="NCBI Taxonomy" id="1753"/>
    <lineage>
        <taxon>Bacteria</taxon>
        <taxon>Bacillati</taxon>
        <taxon>Actinomycetota</taxon>
        <taxon>Actinomycetes</taxon>
        <taxon>Propionibacteriales</taxon>
        <taxon>Propionibacteriaceae</taxon>
        <taxon>Propioniferax</taxon>
    </lineage>
</organism>
<dbReference type="Gene3D" id="1.10.287.100">
    <property type="match status" value="1"/>
</dbReference>
<name>A0A542ZQX3_9ACTN</name>
<accession>A0A542ZQX3</accession>
<dbReference type="Pfam" id="PF09754">
    <property type="entry name" value="PAC2"/>
    <property type="match status" value="1"/>
</dbReference>
<proteinExistence type="predicted"/>
<dbReference type="EMBL" id="VFOR01000001">
    <property type="protein sequence ID" value="TQL62649.1"/>
    <property type="molecule type" value="Genomic_DNA"/>
</dbReference>
<keyword evidence="2" id="KW-1185">Reference proteome</keyword>
<gene>
    <name evidence="1" type="ORF">FB460_0433</name>
</gene>
<dbReference type="Gene3D" id="3.40.50.10900">
    <property type="entry name" value="PAC-like subunit"/>
    <property type="match status" value="1"/>
</dbReference>
<keyword evidence="1" id="KW-0647">Proteasome</keyword>
<dbReference type="RefSeq" id="WP_142092466.1">
    <property type="nucleotide sequence ID" value="NZ_BAAAMD010000001.1"/>
</dbReference>
<dbReference type="GO" id="GO:0000502">
    <property type="term" value="C:proteasome complex"/>
    <property type="evidence" value="ECO:0007669"/>
    <property type="project" value="UniProtKB-KW"/>
</dbReference>
<dbReference type="OrthoDB" id="3733464at2"/>
<reference evidence="1 2" key="1">
    <citation type="submission" date="2019-06" db="EMBL/GenBank/DDBJ databases">
        <title>Sequencing the genomes of 1000 actinobacteria strains.</title>
        <authorList>
            <person name="Klenk H.-P."/>
        </authorList>
    </citation>
    <scope>NUCLEOTIDE SEQUENCE [LARGE SCALE GENOMIC DNA]</scope>
    <source>
        <strain evidence="1 2">DSM 8251</strain>
    </source>
</reference>
<evidence type="ECO:0000313" key="1">
    <source>
        <dbReference type="EMBL" id="TQL62649.1"/>
    </source>
</evidence>
<dbReference type="InterPro" id="IPR008492">
    <property type="entry name" value="Rv2714-like"/>
</dbReference>
<dbReference type="Proteomes" id="UP000316196">
    <property type="component" value="Unassembled WGS sequence"/>
</dbReference>
<evidence type="ECO:0000313" key="2">
    <source>
        <dbReference type="Proteomes" id="UP000316196"/>
    </source>
</evidence>
<dbReference type="InterPro" id="IPR038389">
    <property type="entry name" value="PSMG2_sf"/>
</dbReference>